<comment type="cofactor">
    <cofactor evidence="2">
        <name>Zn(2+)</name>
        <dbReference type="ChEBI" id="CHEBI:29105"/>
    </cofactor>
    <text evidence="2">Binds 1 zinc ion per subunit.</text>
</comment>
<evidence type="ECO:0000313" key="3">
    <source>
        <dbReference type="EMBL" id="PFG17369.1"/>
    </source>
</evidence>
<keyword evidence="1 2" id="KW-0862">Zinc</keyword>
<organism evidence="3 4">
    <name type="scientific">Propionicimonas paludicola</name>
    <dbReference type="NCBI Taxonomy" id="185243"/>
    <lineage>
        <taxon>Bacteria</taxon>
        <taxon>Bacillati</taxon>
        <taxon>Actinomycetota</taxon>
        <taxon>Actinomycetes</taxon>
        <taxon>Propionibacteriales</taxon>
        <taxon>Nocardioidaceae</taxon>
        <taxon>Propionicimonas</taxon>
    </lineage>
</organism>
<protein>
    <recommendedName>
        <fullName evidence="2">Mycothiol S-conjugate amidase</fullName>
        <ecNumber evidence="2">3.5.1.115</ecNumber>
    </recommendedName>
</protein>
<comment type="subunit">
    <text evidence="2">Monomer.</text>
</comment>
<dbReference type="PANTHER" id="PTHR12993">
    <property type="entry name" value="N-ACETYLGLUCOSAMINYL-PHOSPHATIDYLINOSITOL DE-N-ACETYLASE-RELATED"/>
    <property type="match status" value="1"/>
</dbReference>
<dbReference type="EC" id="3.5.1.115" evidence="2"/>
<dbReference type="InterPro" id="IPR003737">
    <property type="entry name" value="GlcNAc_PI_deacetylase-related"/>
</dbReference>
<dbReference type="InterPro" id="IPR017811">
    <property type="entry name" value="Mca"/>
</dbReference>
<dbReference type="AlphaFoldDB" id="A0A2A9CUX1"/>
<feature type="binding site" evidence="2">
    <location>
        <position position="19"/>
    </location>
    <ligand>
        <name>Zn(2+)</name>
        <dbReference type="ChEBI" id="CHEBI:29105"/>
    </ligand>
</feature>
<dbReference type="InterPro" id="IPR024078">
    <property type="entry name" value="LmbE-like_dom_sf"/>
</dbReference>
<dbReference type="Proteomes" id="UP000226079">
    <property type="component" value="Unassembled WGS sequence"/>
</dbReference>
<keyword evidence="2" id="KW-0378">Hydrolase</keyword>
<keyword evidence="2" id="KW-0479">Metal-binding</keyword>
<keyword evidence="4" id="KW-1185">Reference proteome</keyword>
<comment type="catalytic activity">
    <reaction evidence="2">
        <text>mycothiol S-conjugate + H2O = an N-acetyl-L-cysteine-S-conjugate + 1D-myo-inositol 2-amino-2-deoxy-alpha-D-glucopyranoside</text>
        <dbReference type="Rhea" id="RHEA:36543"/>
        <dbReference type="ChEBI" id="CHEBI:15377"/>
        <dbReference type="ChEBI" id="CHEBI:58718"/>
        <dbReference type="ChEBI" id="CHEBI:58886"/>
        <dbReference type="ChEBI" id="CHEBI:59633"/>
        <dbReference type="EC" id="3.5.1.115"/>
    </reaction>
</comment>
<feature type="binding site" evidence="2">
    <location>
        <position position="16"/>
    </location>
    <ligand>
        <name>Zn(2+)</name>
        <dbReference type="ChEBI" id="CHEBI:29105"/>
    </ligand>
</feature>
<comment type="function">
    <text evidence="2">A mycothiol (MSH, N-acetylcysteinyl-glucosaminyl-inositol) S-conjugate amidase, it recycles conjugated MSH to the N-acetyl cysteine conjugate (AcCys S-conjugate, a mercapturic acid) and the MSH precursor. Involved in MSH-dependent detoxification of a number of alkylating agents and antibiotics.</text>
</comment>
<dbReference type="PANTHER" id="PTHR12993:SF11">
    <property type="entry name" value="N-ACETYLGLUCOSAMINYL-PHOSPHATIDYLINOSITOL DE-N-ACETYLASE"/>
    <property type="match status" value="1"/>
</dbReference>
<evidence type="ECO:0000256" key="1">
    <source>
        <dbReference type="ARBA" id="ARBA00022833"/>
    </source>
</evidence>
<accession>A0A2A9CUX1</accession>
<dbReference type="Pfam" id="PF02585">
    <property type="entry name" value="PIG-L"/>
    <property type="match status" value="1"/>
</dbReference>
<dbReference type="Gene3D" id="3.40.50.10320">
    <property type="entry name" value="LmbE-like"/>
    <property type="match status" value="1"/>
</dbReference>
<evidence type="ECO:0000313" key="4">
    <source>
        <dbReference type="Proteomes" id="UP000226079"/>
    </source>
</evidence>
<dbReference type="RefSeq" id="WP_211283331.1">
    <property type="nucleotide sequence ID" value="NZ_PDJC01000001.1"/>
</dbReference>
<dbReference type="GO" id="GO:0010126">
    <property type="term" value="P:mycothiol metabolic process"/>
    <property type="evidence" value="ECO:0007669"/>
    <property type="project" value="UniProtKB-UniRule"/>
</dbReference>
<feature type="binding site" evidence="2">
    <location>
        <position position="141"/>
    </location>
    <ligand>
        <name>Zn(2+)</name>
        <dbReference type="ChEBI" id="CHEBI:29105"/>
    </ligand>
</feature>
<name>A0A2A9CUX1_9ACTN</name>
<gene>
    <name evidence="2" type="primary">mca</name>
    <name evidence="3" type="ORF">ATK74_1936</name>
</gene>
<sequence length="286" mass="31550">MSAQSDGLRLLHVHAHPDDESSKGAATTARYVAEGVRVMVATCTGGEAGSILNPKMDTPENWANLPELRRAEMAEAARILGIEQVWLGFTDSGMGPEVAPNSFAAQHVDHAAGPLVKVIREFRPQVLTTYDEHGGYPHPDHIMCHKISMAAVKAAADPSAWPEHGEPWQVAKVYYDISLNRARLAALDNAMHASGRPRPYADWLSRMEDDGRGEADRLTTFIECADYFEVRDQALLAHATQIDPDGDWFEVPLDLQREVWPTEDYQLVASTVPTSLPENDLFAGLR</sequence>
<dbReference type="NCBIfam" id="TIGR03446">
    <property type="entry name" value="mycothiol_Mca"/>
    <property type="match status" value="1"/>
</dbReference>
<dbReference type="GO" id="GO:0016811">
    <property type="term" value="F:hydrolase activity, acting on carbon-nitrogen (but not peptide) bonds, in linear amides"/>
    <property type="evidence" value="ECO:0007669"/>
    <property type="project" value="TreeGrafter"/>
</dbReference>
<comment type="caution">
    <text evidence="3">The sequence shown here is derived from an EMBL/GenBank/DDBJ whole genome shotgun (WGS) entry which is preliminary data.</text>
</comment>
<dbReference type="SUPFAM" id="SSF102588">
    <property type="entry name" value="LmbE-like"/>
    <property type="match status" value="1"/>
</dbReference>
<dbReference type="GO" id="GO:0010127">
    <property type="term" value="P:mycothiol-dependent detoxification"/>
    <property type="evidence" value="ECO:0007669"/>
    <property type="project" value="UniProtKB-UniRule"/>
</dbReference>
<proteinExistence type="inferred from homology"/>
<dbReference type="GO" id="GO:0008270">
    <property type="term" value="F:zinc ion binding"/>
    <property type="evidence" value="ECO:0007669"/>
    <property type="project" value="UniProtKB-UniRule"/>
</dbReference>
<evidence type="ECO:0000256" key="2">
    <source>
        <dbReference type="HAMAP-Rule" id="MF_01482"/>
    </source>
</evidence>
<dbReference type="EMBL" id="PDJC01000001">
    <property type="protein sequence ID" value="PFG17369.1"/>
    <property type="molecule type" value="Genomic_DNA"/>
</dbReference>
<reference evidence="3 4" key="1">
    <citation type="submission" date="2017-10" db="EMBL/GenBank/DDBJ databases">
        <title>Sequencing the genomes of 1000 actinobacteria strains.</title>
        <authorList>
            <person name="Klenk H.-P."/>
        </authorList>
    </citation>
    <scope>NUCLEOTIDE SEQUENCE [LARGE SCALE GENOMIC DNA]</scope>
    <source>
        <strain evidence="3 4">DSM 15597</strain>
    </source>
</reference>
<comment type="similarity">
    <text evidence="2">Belongs to the MshB deacetylase family. Mca subfamily.</text>
</comment>
<dbReference type="HAMAP" id="MF_01482">
    <property type="entry name" value="Mca"/>
    <property type="match status" value="1"/>
</dbReference>